<dbReference type="PANTHER" id="PTHR30055:SF234">
    <property type="entry name" value="HTH-TYPE TRANSCRIPTIONAL REGULATOR BETI"/>
    <property type="match status" value="1"/>
</dbReference>
<comment type="caution">
    <text evidence="6">The sequence shown here is derived from an EMBL/GenBank/DDBJ whole genome shotgun (WGS) entry which is preliminary data.</text>
</comment>
<dbReference type="SUPFAM" id="SSF46689">
    <property type="entry name" value="Homeodomain-like"/>
    <property type="match status" value="1"/>
</dbReference>
<dbReference type="InterPro" id="IPR001647">
    <property type="entry name" value="HTH_TetR"/>
</dbReference>
<dbReference type="Proteomes" id="UP000266089">
    <property type="component" value="Unassembled WGS sequence"/>
</dbReference>
<evidence type="ECO:0000256" key="4">
    <source>
        <dbReference type="PROSITE-ProRule" id="PRU00335"/>
    </source>
</evidence>
<organism evidence="6 7">
    <name type="scientific">Meiothermus taiwanensis</name>
    <dbReference type="NCBI Taxonomy" id="172827"/>
    <lineage>
        <taxon>Bacteria</taxon>
        <taxon>Thermotogati</taxon>
        <taxon>Deinococcota</taxon>
        <taxon>Deinococci</taxon>
        <taxon>Thermales</taxon>
        <taxon>Thermaceae</taxon>
        <taxon>Meiothermus</taxon>
    </lineage>
</organism>
<keyword evidence="3" id="KW-0804">Transcription</keyword>
<protein>
    <submittedName>
        <fullName evidence="6">HTH-type transcriptional repressor KstR2</fullName>
    </submittedName>
</protein>
<evidence type="ECO:0000313" key="7">
    <source>
        <dbReference type="Proteomes" id="UP000266089"/>
    </source>
</evidence>
<dbReference type="Gene3D" id="1.10.357.10">
    <property type="entry name" value="Tetracycline Repressor, domain 2"/>
    <property type="match status" value="1"/>
</dbReference>
<dbReference type="PROSITE" id="PS01081">
    <property type="entry name" value="HTH_TETR_1"/>
    <property type="match status" value="1"/>
</dbReference>
<evidence type="ECO:0000256" key="3">
    <source>
        <dbReference type="ARBA" id="ARBA00023163"/>
    </source>
</evidence>
<reference evidence="6 7" key="1">
    <citation type="submission" date="2018-08" db="EMBL/GenBank/DDBJ databases">
        <title>Meiothermus cateniformans JCM 15151 genome sequencing project.</title>
        <authorList>
            <person name="Da Costa M.S."/>
            <person name="Albuquerque L."/>
            <person name="Raposo P."/>
            <person name="Froufe H.J.C."/>
            <person name="Barroso C.S."/>
            <person name="Egas C."/>
        </authorList>
    </citation>
    <scope>NUCLEOTIDE SEQUENCE [LARGE SCALE GENOMIC DNA]</scope>
    <source>
        <strain evidence="6 7">JCM 15151</strain>
    </source>
</reference>
<accession>A0A399E056</accession>
<dbReference type="PANTHER" id="PTHR30055">
    <property type="entry name" value="HTH-TYPE TRANSCRIPTIONAL REGULATOR RUTR"/>
    <property type="match status" value="1"/>
</dbReference>
<gene>
    <name evidence="6" type="primary">kstR2_3</name>
    <name evidence="6" type="ORF">Mcate_01122</name>
</gene>
<sequence>MNASVVEATPRPAAGGVGYSYMDTRQALLQSARKAFAERGYAATSLEDLARTLGLTKAAVYHHFASKRELLEALLQEGLAETQRAIAQPGTLYQRLMALALAYRGQVEPLTALMTAYSSRRGGDLEAVELAREAMRRGLEQLAGLLEQVAPGHGRALAVIFASIVHGAYMTAQHMPGYSAEALLQEGVALFVRGLPDRAGEST</sequence>
<evidence type="ECO:0000259" key="5">
    <source>
        <dbReference type="PROSITE" id="PS50977"/>
    </source>
</evidence>
<dbReference type="InterPro" id="IPR036271">
    <property type="entry name" value="Tet_transcr_reg_TetR-rel_C_sf"/>
</dbReference>
<dbReference type="Pfam" id="PF00440">
    <property type="entry name" value="TetR_N"/>
    <property type="match status" value="1"/>
</dbReference>
<dbReference type="InterPro" id="IPR050109">
    <property type="entry name" value="HTH-type_TetR-like_transc_reg"/>
</dbReference>
<feature type="domain" description="HTH tetR-type" evidence="5">
    <location>
        <begin position="22"/>
        <end position="82"/>
    </location>
</feature>
<evidence type="ECO:0000313" key="6">
    <source>
        <dbReference type="EMBL" id="RIH77865.1"/>
    </source>
</evidence>
<dbReference type="InterPro" id="IPR023772">
    <property type="entry name" value="DNA-bd_HTH_TetR-type_CS"/>
</dbReference>
<dbReference type="Gene3D" id="1.10.10.60">
    <property type="entry name" value="Homeodomain-like"/>
    <property type="match status" value="1"/>
</dbReference>
<proteinExistence type="predicted"/>
<feature type="DNA-binding region" description="H-T-H motif" evidence="4">
    <location>
        <begin position="45"/>
        <end position="64"/>
    </location>
</feature>
<evidence type="ECO:0000256" key="1">
    <source>
        <dbReference type="ARBA" id="ARBA00023015"/>
    </source>
</evidence>
<name>A0A399E056_9DEIN</name>
<evidence type="ECO:0000256" key="2">
    <source>
        <dbReference type="ARBA" id="ARBA00023125"/>
    </source>
</evidence>
<dbReference type="GO" id="GO:0000976">
    <property type="term" value="F:transcription cis-regulatory region binding"/>
    <property type="evidence" value="ECO:0007669"/>
    <property type="project" value="TreeGrafter"/>
</dbReference>
<dbReference type="PROSITE" id="PS50977">
    <property type="entry name" value="HTH_TETR_2"/>
    <property type="match status" value="1"/>
</dbReference>
<keyword evidence="1" id="KW-0805">Transcription regulation</keyword>
<dbReference type="EMBL" id="QWKX01000021">
    <property type="protein sequence ID" value="RIH77865.1"/>
    <property type="molecule type" value="Genomic_DNA"/>
</dbReference>
<dbReference type="AlphaFoldDB" id="A0A399E056"/>
<keyword evidence="2 4" id="KW-0238">DNA-binding</keyword>
<dbReference type="PRINTS" id="PR00455">
    <property type="entry name" value="HTHTETR"/>
</dbReference>
<dbReference type="GO" id="GO:0003700">
    <property type="term" value="F:DNA-binding transcription factor activity"/>
    <property type="evidence" value="ECO:0007669"/>
    <property type="project" value="TreeGrafter"/>
</dbReference>
<dbReference type="InterPro" id="IPR009057">
    <property type="entry name" value="Homeodomain-like_sf"/>
</dbReference>
<dbReference type="SUPFAM" id="SSF48498">
    <property type="entry name" value="Tetracyclin repressor-like, C-terminal domain"/>
    <property type="match status" value="1"/>
</dbReference>